<evidence type="ECO:0000256" key="1">
    <source>
        <dbReference type="SAM" id="SignalP"/>
    </source>
</evidence>
<evidence type="ECO:0000259" key="2">
    <source>
        <dbReference type="Pfam" id="PF00080"/>
    </source>
</evidence>
<dbReference type="PANTHER" id="PTHR20910">
    <property type="entry name" value="AGAP001623-PA"/>
    <property type="match status" value="1"/>
</dbReference>
<reference evidence="3 4" key="1">
    <citation type="submission" date="2024-02" db="EMBL/GenBank/DDBJ databases">
        <authorList>
            <person name="Daric V."/>
            <person name="Darras S."/>
        </authorList>
    </citation>
    <scope>NUCLEOTIDE SEQUENCE [LARGE SCALE GENOMIC DNA]</scope>
</reference>
<accession>A0ABP0FV58</accession>
<protein>
    <recommendedName>
        <fullName evidence="2">Superoxide dismutase copper/zinc binding domain-containing protein</fullName>
    </recommendedName>
</protein>
<dbReference type="InterPro" id="IPR001424">
    <property type="entry name" value="SOD_Cu_Zn_dom"/>
</dbReference>
<feature type="domain" description="Superoxide dismutase copper/zinc binding" evidence="2">
    <location>
        <begin position="275"/>
        <end position="396"/>
    </location>
</feature>
<comment type="caution">
    <text evidence="3">The sequence shown here is derived from an EMBL/GenBank/DDBJ whole genome shotgun (WGS) entry which is preliminary data.</text>
</comment>
<evidence type="ECO:0000313" key="3">
    <source>
        <dbReference type="EMBL" id="CAK8683482.1"/>
    </source>
</evidence>
<name>A0ABP0FV58_CLALP</name>
<proteinExistence type="predicted"/>
<gene>
    <name evidence="3" type="ORF">CVLEPA_LOCUS14554</name>
</gene>
<dbReference type="EMBL" id="CAWYQH010000097">
    <property type="protein sequence ID" value="CAK8683482.1"/>
    <property type="molecule type" value="Genomic_DNA"/>
</dbReference>
<dbReference type="InterPro" id="IPR036423">
    <property type="entry name" value="SOD-like_Cu/Zn_dom_sf"/>
</dbReference>
<dbReference type="PANTHER" id="PTHR20910:SF1">
    <property type="entry name" value="SUPEROXIDE DISMUTASE COPPER_ZINC BINDING DOMAIN-CONTAINING PROTEIN"/>
    <property type="match status" value="1"/>
</dbReference>
<feature type="domain" description="Superoxide dismutase copper/zinc binding" evidence="2">
    <location>
        <begin position="585"/>
        <end position="708"/>
    </location>
</feature>
<feature type="chain" id="PRO_5046098584" description="Superoxide dismutase copper/zinc binding domain-containing protein" evidence="1">
    <location>
        <begin position="23"/>
        <end position="1005"/>
    </location>
</feature>
<keyword evidence="1" id="KW-0732">Signal</keyword>
<evidence type="ECO:0000313" key="4">
    <source>
        <dbReference type="Proteomes" id="UP001642483"/>
    </source>
</evidence>
<sequence length="1005" mass="109248">MVRTDGIQFLLFLGVAVQLGLTQRYIATIDIAGYKGSITFEEQGDNINVNVKFYTGNITNYTTFEITEFPAIFGQLKNAQEVCSNLGGVLLELASFDNDSSFLLNNIRGDDIFNRGFLMTGQNGAPNLCGTILFDGNTQTYRAKFYGAVAGSVWIRTRESLTGAFILSELSYTNPEPSPNSTTSLTLGTYNGGVIRDDDFASRCNSISDPLTSLIVAVGNSAFSSGKISAIFASTFLAGAYLGLTDISQEMITCANLHVVSTKTVQADVSWLNIRGTISMTQKSPFDPTFTTVSFNGIQSIPAQYHVHKFPVPQRLSESDDRCSNDNVAGHFNPYAVVVADSPQDGTSDQYEIGDLSGKYGSVTNASHMGTYEDWNLPLFGYNSVVGRSIVVHRSDTSRVACATIGYPSKVTTAVIKFKVPAYGTMYLRQVEDKPYDDTTVFVELANLNGSVSMSHNYHVHVYPIGADCASAGPHYDPAEAATVVNYSQTCSIENPFHCELGDLSAKLGRINIGSSLRTSQKYFFTDENIPLFGAYSVIGRSIVVHDPNAAAPRYSCANITRLHSTSVRTVSSTWAGDNNDGNVIGHLSFVQNSEYDRTEVTSSVSGLNALAGQYHIHVLPIPEGVNGVDQCSVSSVEGHFNPFNIPSILPAQANTYDLYEVGDLSSKYGLIDGENDITLTDIADNNLPLTTGLVSVLDRSIVIHRPDSSRWKCNSLQMQPGDGTGYVIEALANFSFPYTGWVNLRQIVYEDGSSSLTSIELSMAYVNGTMTLDHNWHVHVDPVLNQGECGLAQGHFDPYMAVATASDYATQCNPRNPLACEVGDLSKKHTTHDFDGSRKLYLDEDIPLHTSLTVLGRSIVFHVKNAGAARQVCANILPNVAFTLAYNADGVEFDYYRFTRAVAETLRISRLRVVVMYNTDVPVVRNNCAQVMVHIAGAVSQERINILLEGTDSRLSPYNPTSSCVSEIGANIVGTRSGTPEMISNPIRVMALGLLAMVLQQLLH</sequence>
<keyword evidence="4" id="KW-1185">Reference proteome</keyword>
<dbReference type="Proteomes" id="UP001642483">
    <property type="component" value="Unassembled WGS sequence"/>
</dbReference>
<organism evidence="3 4">
    <name type="scientific">Clavelina lepadiformis</name>
    <name type="common">Light-bulb sea squirt</name>
    <name type="synonym">Ascidia lepadiformis</name>
    <dbReference type="NCBI Taxonomy" id="159417"/>
    <lineage>
        <taxon>Eukaryota</taxon>
        <taxon>Metazoa</taxon>
        <taxon>Chordata</taxon>
        <taxon>Tunicata</taxon>
        <taxon>Ascidiacea</taxon>
        <taxon>Aplousobranchia</taxon>
        <taxon>Clavelinidae</taxon>
        <taxon>Clavelina</taxon>
    </lineage>
</organism>
<dbReference type="InterPro" id="IPR053257">
    <property type="entry name" value="Cu-only_SOD"/>
</dbReference>
<feature type="signal peptide" evidence="1">
    <location>
        <begin position="1"/>
        <end position="22"/>
    </location>
</feature>
<feature type="domain" description="Superoxide dismutase copper/zinc binding" evidence="2">
    <location>
        <begin position="423"/>
        <end position="548"/>
    </location>
</feature>
<dbReference type="Pfam" id="PF00080">
    <property type="entry name" value="Sod_Cu"/>
    <property type="match status" value="3"/>
</dbReference>
<dbReference type="SUPFAM" id="SSF49329">
    <property type="entry name" value="Cu,Zn superoxide dismutase-like"/>
    <property type="match status" value="4"/>
</dbReference>
<dbReference type="Gene3D" id="2.60.40.200">
    <property type="entry name" value="Superoxide dismutase, copper/zinc binding domain"/>
    <property type="match status" value="4"/>
</dbReference>